<keyword evidence="4" id="KW-1185">Reference proteome</keyword>
<keyword evidence="2" id="KW-0472">Membrane</keyword>
<feature type="compositionally biased region" description="Low complexity" evidence="1">
    <location>
        <begin position="77"/>
        <end position="90"/>
    </location>
</feature>
<reference evidence="3 4" key="1">
    <citation type="submission" date="2017-06" db="EMBL/GenBank/DDBJ databases">
        <authorList>
            <person name="Kim H.J."/>
            <person name="Triplett B.A."/>
        </authorList>
    </citation>
    <scope>NUCLEOTIDE SEQUENCE [LARGE SCALE GENOMIC DNA]</scope>
    <source>
        <strain evidence="3 4">DSM 43151</strain>
    </source>
</reference>
<feature type="transmembrane region" description="Helical" evidence="2">
    <location>
        <begin position="12"/>
        <end position="36"/>
    </location>
</feature>
<evidence type="ECO:0000313" key="3">
    <source>
        <dbReference type="EMBL" id="SNT17154.1"/>
    </source>
</evidence>
<keyword evidence="2" id="KW-1133">Transmembrane helix</keyword>
<proteinExistence type="predicted"/>
<sequence>MHTLLTAFHDGALLTSVSALVYTATVTAAAVTALLARTPQRRRDSRAVLTILLRRRHADDHSYLHSNIGRHPQPADTGTITPPSTPSGEN</sequence>
<dbReference type="EMBL" id="FZNR01000049">
    <property type="protein sequence ID" value="SNT17154.1"/>
    <property type="molecule type" value="Genomic_DNA"/>
</dbReference>
<feature type="region of interest" description="Disordered" evidence="1">
    <location>
        <begin position="63"/>
        <end position="90"/>
    </location>
</feature>
<keyword evidence="2" id="KW-0812">Transmembrane</keyword>
<accession>A0A239KJ27</accession>
<gene>
    <name evidence="3" type="ORF">SAMN06264365_14912</name>
</gene>
<evidence type="ECO:0000256" key="2">
    <source>
        <dbReference type="SAM" id="Phobius"/>
    </source>
</evidence>
<name>A0A239KJ27_9ACTN</name>
<evidence type="ECO:0000313" key="4">
    <source>
        <dbReference type="Proteomes" id="UP000198415"/>
    </source>
</evidence>
<evidence type="ECO:0000256" key="1">
    <source>
        <dbReference type="SAM" id="MobiDB-lite"/>
    </source>
</evidence>
<dbReference type="Proteomes" id="UP000198415">
    <property type="component" value="Unassembled WGS sequence"/>
</dbReference>
<organism evidence="3 4">
    <name type="scientific">Actinoplanes regularis</name>
    <dbReference type="NCBI Taxonomy" id="52697"/>
    <lineage>
        <taxon>Bacteria</taxon>
        <taxon>Bacillati</taxon>
        <taxon>Actinomycetota</taxon>
        <taxon>Actinomycetes</taxon>
        <taxon>Micromonosporales</taxon>
        <taxon>Micromonosporaceae</taxon>
        <taxon>Actinoplanes</taxon>
    </lineage>
</organism>
<dbReference type="AlphaFoldDB" id="A0A239KJ27"/>
<protein>
    <submittedName>
        <fullName evidence="3">Uncharacterized protein</fullName>
    </submittedName>
</protein>